<proteinExistence type="predicted"/>
<accession>A0A367YRR6</accession>
<dbReference type="EMBL" id="QOUI01000010">
    <property type="protein sequence ID" value="RCK68583.1"/>
    <property type="molecule type" value="Genomic_DNA"/>
</dbReference>
<organism evidence="2 3">
    <name type="scientific">Desertihabitans brevis</name>
    <dbReference type="NCBI Taxonomy" id="2268447"/>
    <lineage>
        <taxon>Bacteria</taxon>
        <taxon>Bacillati</taxon>
        <taxon>Actinomycetota</taxon>
        <taxon>Actinomycetes</taxon>
        <taxon>Propionibacteriales</taxon>
        <taxon>Propionibacteriaceae</taxon>
        <taxon>Desertihabitans</taxon>
    </lineage>
</organism>
<name>A0A367YRR6_9ACTN</name>
<evidence type="ECO:0000256" key="1">
    <source>
        <dbReference type="SAM" id="MobiDB-lite"/>
    </source>
</evidence>
<evidence type="ECO:0000313" key="2">
    <source>
        <dbReference type="EMBL" id="RCK68583.1"/>
    </source>
</evidence>
<dbReference type="AlphaFoldDB" id="A0A367YRR6"/>
<protein>
    <submittedName>
        <fullName evidence="2">Uncharacterized protein</fullName>
    </submittedName>
</protein>
<dbReference type="Proteomes" id="UP000252770">
    <property type="component" value="Unassembled WGS sequence"/>
</dbReference>
<sequence length="142" mass="15272">MRRWLRWTLHPGRRVRAAGRRGRPGLERRGEPPQQHRHRGAVRAGLPPEDDDCPTCGDLLIRRTDPGGGVDVEATVDSPTTAVTAGSLTEDVRWVRLIDLQRLHTSGLVTPAGDRRGPAFSGWPPIGGPDVPRGASPSASGA</sequence>
<reference evidence="2 3" key="1">
    <citation type="submission" date="2018-07" db="EMBL/GenBank/DDBJ databases">
        <title>Desertimonas flava gen. nov. sp. nov.</title>
        <authorList>
            <person name="Liu S."/>
        </authorList>
    </citation>
    <scope>NUCLEOTIDE SEQUENCE [LARGE SCALE GENOMIC DNA]</scope>
    <source>
        <strain evidence="2 3">16Sb5-5</strain>
    </source>
</reference>
<feature type="region of interest" description="Disordered" evidence="1">
    <location>
        <begin position="108"/>
        <end position="142"/>
    </location>
</feature>
<evidence type="ECO:0000313" key="3">
    <source>
        <dbReference type="Proteomes" id="UP000252770"/>
    </source>
</evidence>
<dbReference type="RefSeq" id="WP_114127554.1">
    <property type="nucleotide sequence ID" value="NZ_QOUI01000010.1"/>
</dbReference>
<feature type="region of interest" description="Disordered" evidence="1">
    <location>
        <begin position="17"/>
        <end position="55"/>
    </location>
</feature>
<keyword evidence="3" id="KW-1185">Reference proteome</keyword>
<gene>
    <name evidence="2" type="ORF">DT076_15245</name>
</gene>
<comment type="caution">
    <text evidence="2">The sequence shown here is derived from an EMBL/GenBank/DDBJ whole genome shotgun (WGS) entry which is preliminary data.</text>
</comment>